<dbReference type="InterPro" id="IPR003713">
    <property type="entry name" value="FliS"/>
</dbReference>
<name>A0ABV7H9D6_9BURK</name>
<evidence type="ECO:0000256" key="3">
    <source>
        <dbReference type="ARBA" id="ARBA00022490"/>
    </source>
</evidence>
<dbReference type="Proteomes" id="UP001595556">
    <property type="component" value="Unassembled WGS sequence"/>
</dbReference>
<dbReference type="PANTHER" id="PTHR34773:SF1">
    <property type="entry name" value="FLAGELLAR SECRETION CHAPERONE FLIS"/>
    <property type="match status" value="1"/>
</dbReference>
<keyword evidence="4" id="KW-1005">Bacterial flagellum biogenesis</keyword>
<evidence type="ECO:0000256" key="4">
    <source>
        <dbReference type="ARBA" id="ARBA00022795"/>
    </source>
</evidence>
<gene>
    <name evidence="6" type="primary">fliS</name>
    <name evidence="6" type="ORF">ACFOEN_16810</name>
</gene>
<evidence type="ECO:0000256" key="2">
    <source>
        <dbReference type="ARBA" id="ARBA00008787"/>
    </source>
</evidence>
<dbReference type="SUPFAM" id="SSF101116">
    <property type="entry name" value="Flagellar export chaperone FliS"/>
    <property type="match status" value="1"/>
</dbReference>
<organism evidence="6 7">
    <name type="scientific">Piscinibacterium candidicorallinum</name>
    <dbReference type="NCBI Taxonomy" id="1793872"/>
    <lineage>
        <taxon>Bacteria</taxon>
        <taxon>Pseudomonadati</taxon>
        <taxon>Pseudomonadota</taxon>
        <taxon>Betaproteobacteria</taxon>
        <taxon>Burkholderiales</taxon>
        <taxon>Piscinibacterium</taxon>
    </lineage>
</organism>
<sequence>MFAAPHKAASLYRAIHAETAVSHADPHGLILMLYDALLAELAHASTEKDPVKRTRALAKGQRLIEEGLRVGLDFNAPGGLAQNLDLVYEHCTLRLAAAMTDSSAKLSDVIVMIRGLRDAWAQIPPSVRANPRAALAA</sequence>
<keyword evidence="6" id="KW-0966">Cell projection</keyword>
<dbReference type="Gene3D" id="1.20.120.340">
    <property type="entry name" value="Flagellar protein FliS"/>
    <property type="match status" value="1"/>
</dbReference>
<dbReference type="RefSeq" id="WP_377305925.1">
    <property type="nucleotide sequence ID" value="NZ_CP180191.1"/>
</dbReference>
<dbReference type="PANTHER" id="PTHR34773">
    <property type="entry name" value="FLAGELLAR SECRETION CHAPERONE FLIS"/>
    <property type="match status" value="1"/>
</dbReference>
<dbReference type="Pfam" id="PF02561">
    <property type="entry name" value="FliS"/>
    <property type="match status" value="1"/>
</dbReference>
<evidence type="ECO:0000313" key="7">
    <source>
        <dbReference type="Proteomes" id="UP001595556"/>
    </source>
</evidence>
<accession>A0ABV7H9D6</accession>
<proteinExistence type="inferred from homology"/>
<reference evidence="7" key="1">
    <citation type="journal article" date="2019" name="Int. J. Syst. Evol. Microbiol.">
        <title>The Global Catalogue of Microorganisms (GCM) 10K type strain sequencing project: providing services to taxonomists for standard genome sequencing and annotation.</title>
        <authorList>
            <consortium name="The Broad Institute Genomics Platform"/>
            <consortium name="The Broad Institute Genome Sequencing Center for Infectious Disease"/>
            <person name="Wu L."/>
            <person name="Ma J."/>
        </authorList>
    </citation>
    <scope>NUCLEOTIDE SEQUENCE [LARGE SCALE GENOMIC DNA]</scope>
    <source>
        <strain evidence="7">KCTC 52168</strain>
    </source>
</reference>
<dbReference type="CDD" id="cd16098">
    <property type="entry name" value="FliS"/>
    <property type="match status" value="1"/>
</dbReference>
<comment type="similarity">
    <text evidence="2">Belongs to the FliS family.</text>
</comment>
<keyword evidence="6" id="KW-0282">Flagellum</keyword>
<keyword evidence="7" id="KW-1185">Reference proteome</keyword>
<keyword evidence="6" id="KW-0969">Cilium</keyword>
<comment type="caution">
    <text evidence="6">The sequence shown here is derived from an EMBL/GenBank/DDBJ whole genome shotgun (WGS) entry which is preliminary data.</text>
</comment>
<dbReference type="InterPro" id="IPR036584">
    <property type="entry name" value="FliS_sf"/>
</dbReference>
<protein>
    <submittedName>
        <fullName evidence="6">Flagellar export chaperone FliS</fullName>
    </submittedName>
</protein>
<evidence type="ECO:0000313" key="6">
    <source>
        <dbReference type="EMBL" id="MFC3149286.1"/>
    </source>
</evidence>
<keyword evidence="3" id="KW-0963">Cytoplasm</keyword>
<dbReference type="EMBL" id="JBHRTI010000010">
    <property type="protein sequence ID" value="MFC3149286.1"/>
    <property type="molecule type" value="Genomic_DNA"/>
</dbReference>
<evidence type="ECO:0000256" key="5">
    <source>
        <dbReference type="ARBA" id="ARBA00023186"/>
    </source>
</evidence>
<keyword evidence="5" id="KW-0143">Chaperone</keyword>
<evidence type="ECO:0000256" key="1">
    <source>
        <dbReference type="ARBA" id="ARBA00004514"/>
    </source>
</evidence>
<comment type="subcellular location">
    <subcellularLocation>
        <location evidence="1">Cytoplasm</location>
        <location evidence="1">Cytosol</location>
    </subcellularLocation>
</comment>